<evidence type="ECO:0000313" key="3">
    <source>
        <dbReference type="Proteomes" id="UP000703269"/>
    </source>
</evidence>
<dbReference type="OrthoDB" id="2729829at2759"/>
<protein>
    <submittedName>
        <fullName evidence="2">Uncharacterized protein</fullName>
    </submittedName>
</protein>
<sequence>MSKFLKKEQFDVDAFCASWTDAPVPKWHGIPDRDGSVADWLAKLEGGLKERKVPKDYWHDVAFKYMGDRATRAWVFVGAATAHMFGSKFKWNWKRYKKVMILVPWGTLVNDPWYKRLTWQIKQQLQPPPSPPPPPPPPVKQPFLRRSRTVKDDVKKPSERPEPQRTASLFTFGSSSNAESSKTATVKKKADPPKEKEKEKSMSAFLVKASKDEFDGLNIPPEWLVIVLEALKGLSSEYPVAMSAASAVLIAMGTIPSLPVVSAGAAGVFLASGTAQTLGSLAVGLGTLLSAQQAGLIDK</sequence>
<keyword evidence="3" id="KW-1185">Reference proteome</keyword>
<evidence type="ECO:0000256" key="1">
    <source>
        <dbReference type="SAM" id="MobiDB-lite"/>
    </source>
</evidence>
<name>A0A9P3GDZ7_9APHY</name>
<comment type="caution">
    <text evidence="2">The sequence shown here is derived from an EMBL/GenBank/DDBJ whole genome shotgun (WGS) entry which is preliminary data.</text>
</comment>
<reference evidence="2 3" key="1">
    <citation type="submission" date="2021-08" db="EMBL/GenBank/DDBJ databases">
        <title>Draft Genome Sequence of Phanerochaete sordida strain YK-624.</title>
        <authorList>
            <person name="Mori T."/>
            <person name="Dohra H."/>
            <person name="Suzuki T."/>
            <person name="Kawagishi H."/>
            <person name="Hirai H."/>
        </authorList>
    </citation>
    <scope>NUCLEOTIDE SEQUENCE [LARGE SCALE GENOMIC DNA]</scope>
    <source>
        <strain evidence="2 3">YK-624</strain>
    </source>
</reference>
<gene>
    <name evidence="2" type="ORF">PsYK624_091610</name>
</gene>
<organism evidence="2 3">
    <name type="scientific">Phanerochaete sordida</name>
    <dbReference type="NCBI Taxonomy" id="48140"/>
    <lineage>
        <taxon>Eukaryota</taxon>
        <taxon>Fungi</taxon>
        <taxon>Dikarya</taxon>
        <taxon>Basidiomycota</taxon>
        <taxon>Agaricomycotina</taxon>
        <taxon>Agaricomycetes</taxon>
        <taxon>Polyporales</taxon>
        <taxon>Phanerochaetaceae</taxon>
        <taxon>Phanerochaete</taxon>
    </lineage>
</organism>
<dbReference type="AlphaFoldDB" id="A0A9P3GDZ7"/>
<evidence type="ECO:0000313" key="2">
    <source>
        <dbReference type="EMBL" id="GJE93002.1"/>
    </source>
</evidence>
<dbReference type="Proteomes" id="UP000703269">
    <property type="component" value="Unassembled WGS sequence"/>
</dbReference>
<feature type="region of interest" description="Disordered" evidence="1">
    <location>
        <begin position="123"/>
        <end position="201"/>
    </location>
</feature>
<accession>A0A9P3GDZ7</accession>
<proteinExistence type="predicted"/>
<feature type="compositionally biased region" description="Polar residues" evidence="1">
    <location>
        <begin position="165"/>
        <end position="184"/>
    </location>
</feature>
<feature type="compositionally biased region" description="Basic and acidic residues" evidence="1">
    <location>
        <begin position="188"/>
        <end position="201"/>
    </location>
</feature>
<feature type="compositionally biased region" description="Basic and acidic residues" evidence="1">
    <location>
        <begin position="149"/>
        <end position="163"/>
    </location>
</feature>
<feature type="compositionally biased region" description="Pro residues" evidence="1">
    <location>
        <begin position="126"/>
        <end position="140"/>
    </location>
</feature>
<dbReference type="EMBL" id="BPQB01000029">
    <property type="protein sequence ID" value="GJE93002.1"/>
    <property type="molecule type" value="Genomic_DNA"/>
</dbReference>